<accession>A0A0L6U2B1</accession>
<feature type="transmembrane region" description="Helical" evidence="7">
    <location>
        <begin position="49"/>
        <end position="65"/>
    </location>
</feature>
<dbReference type="EMBL" id="LGYO01000012">
    <property type="protein sequence ID" value="KNZ42477.1"/>
    <property type="molecule type" value="Genomic_DNA"/>
</dbReference>
<organism evidence="9 10">
    <name type="scientific">Acetobacterium bakii</name>
    <dbReference type="NCBI Taxonomy" id="52689"/>
    <lineage>
        <taxon>Bacteria</taxon>
        <taxon>Bacillati</taxon>
        <taxon>Bacillota</taxon>
        <taxon>Clostridia</taxon>
        <taxon>Eubacteriales</taxon>
        <taxon>Eubacteriaceae</taxon>
        <taxon>Acetobacterium</taxon>
    </lineage>
</organism>
<gene>
    <name evidence="9" type="ORF">AKG39_06000</name>
</gene>
<dbReference type="Proteomes" id="UP000036873">
    <property type="component" value="Unassembled WGS sequence"/>
</dbReference>
<evidence type="ECO:0000313" key="9">
    <source>
        <dbReference type="EMBL" id="KNZ42477.1"/>
    </source>
</evidence>
<comment type="subcellular location">
    <subcellularLocation>
        <location evidence="1">Cell membrane</location>
        <topology evidence="1">Multi-pass membrane protein</topology>
    </subcellularLocation>
</comment>
<dbReference type="STRING" id="52689.AKG39_06000"/>
<evidence type="ECO:0000259" key="8">
    <source>
        <dbReference type="PROSITE" id="PS50850"/>
    </source>
</evidence>
<name>A0A0L6U2B1_9FIRM</name>
<feature type="domain" description="Major facilitator superfamily (MFS) profile" evidence="8">
    <location>
        <begin position="10"/>
        <end position="389"/>
    </location>
</feature>
<dbReference type="PANTHER" id="PTHR43124:SF3">
    <property type="entry name" value="CHLORAMPHENICOL EFFLUX PUMP RV0191"/>
    <property type="match status" value="1"/>
</dbReference>
<keyword evidence="3" id="KW-1003">Cell membrane</keyword>
<keyword evidence="6 7" id="KW-0472">Membrane</keyword>
<dbReference type="GO" id="GO:0005886">
    <property type="term" value="C:plasma membrane"/>
    <property type="evidence" value="ECO:0007669"/>
    <property type="project" value="UniProtKB-SubCell"/>
</dbReference>
<dbReference type="PROSITE" id="PS50850">
    <property type="entry name" value="MFS"/>
    <property type="match status" value="1"/>
</dbReference>
<evidence type="ECO:0000256" key="2">
    <source>
        <dbReference type="ARBA" id="ARBA00022448"/>
    </source>
</evidence>
<feature type="transmembrane region" description="Helical" evidence="7">
    <location>
        <begin position="274"/>
        <end position="291"/>
    </location>
</feature>
<feature type="transmembrane region" description="Helical" evidence="7">
    <location>
        <begin position="77"/>
        <end position="96"/>
    </location>
</feature>
<reference evidence="10" key="1">
    <citation type="submission" date="2015-07" db="EMBL/GenBank/DDBJ databases">
        <title>Draft genome sequence of Acetobacterium bakii DSM 8293, a potential psychrophilic chemical producer through syngas fermentation.</title>
        <authorList>
            <person name="Song Y."/>
            <person name="Hwang S."/>
            <person name="Cho B.-K."/>
        </authorList>
    </citation>
    <scope>NUCLEOTIDE SEQUENCE [LARGE SCALE GENOMIC DNA]</scope>
    <source>
        <strain evidence="10">DSM 8239</strain>
    </source>
</reference>
<comment type="caution">
    <text evidence="9">The sequence shown here is derived from an EMBL/GenBank/DDBJ whole genome shotgun (WGS) entry which is preliminary data.</text>
</comment>
<feature type="transmembrane region" description="Helical" evidence="7">
    <location>
        <begin position="245"/>
        <end position="262"/>
    </location>
</feature>
<keyword evidence="10" id="KW-1185">Reference proteome</keyword>
<feature type="transmembrane region" description="Helical" evidence="7">
    <location>
        <begin position="367"/>
        <end position="387"/>
    </location>
</feature>
<protein>
    <submittedName>
        <fullName evidence="9">Transporter</fullName>
    </submittedName>
</protein>
<keyword evidence="2" id="KW-0813">Transport</keyword>
<evidence type="ECO:0000256" key="1">
    <source>
        <dbReference type="ARBA" id="ARBA00004651"/>
    </source>
</evidence>
<feature type="transmembrane region" description="Helical" evidence="7">
    <location>
        <begin position="328"/>
        <end position="347"/>
    </location>
</feature>
<dbReference type="PANTHER" id="PTHR43124">
    <property type="entry name" value="PURINE EFFLUX PUMP PBUE"/>
    <property type="match status" value="1"/>
</dbReference>
<dbReference type="InterPro" id="IPR011701">
    <property type="entry name" value="MFS"/>
</dbReference>
<dbReference type="OrthoDB" id="9812221at2"/>
<dbReference type="AlphaFoldDB" id="A0A0L6U2B1"/>
<proteinExistence type="predicted"/>
<dbReference type="Gene3D" id="1.20.1250.20">
    <property type="entry name" value="MFS general substrate transporter like domains"/>
    <property type="match status" value="1"/>
</dbReference>
<dbReference type="PATRIC" id="fig|52689.4.peg.295"/>
<feature type="transmembrane region" description="Helical" evidence="7">
    <location>
        <begin position="204"/>
        <end position="225"/>
    </location>
</feature>
<feature type="transmembrane region" description="Helical" evidence="7">
    <location>
        <begin position="140"/>
        <end position="158"/>
    </location>
</feature>
<dbReference type="InterPro" id="IPR020846">
    <property type="entry name" value="MFS_dom"/>
</dbReference>
<evidence type="ECO:0000256" key="6">
    <source>
        <dbReference type="ARBA" id="ARBA00023136"/>
    </source>
</evidence>
<dbReference type="GO" id="GO:0022857">
    <property type="term" value="F:transmembrane transporter activity"/>
    <property type="evidence" value="ECO:0007669"/>
    <property type="project" value="InterPro"/>
</dbReference>
<dbReference type="InterPro" id="IPR050189">
    <property type="entry name" value="MFS_Efflux_Transporters"/>
</dbReference>
<evidence type="ECO:0000256" key="3">
    <source>
        <dbReference type="ARBA" id="ARBA00022475"/>
    </source>
</evidence>
<feature type="transmembrane region" description="Helical" evidence="7">
    <location>
        <begin position="164"/>
        <end position="183"/>
    </location>
</feature>
<evidence type="ECO:0000313" key="10">
    <source>
        <dbReference type="Proteomes" id="UP000036873"/>
    </source>
</evidence>
<sequence length="399" mass="42435">MSEQKNGNLWVKVASLSVALLMYTTSMTTPALAEIAKAFPAAAPETIKLLSTIPSLMMVFFSLIAGKMTQYMSIKKVITIAMILIFVGGIPSAFIGDLNFMIFTRVIFGAGYGMIFPMASAIIAALFTGPEGNKMMGIKSAVGAAAGMVFQMMGGLLAGYNWRFSFLGFLLVIPIAAIIWFKLPDAGVVKHEKVETQGIKEKKLTTLTFVLAIACALVNIVQFSFMTNLAMIMNADKIGNAAQSATVLTVFTAGAFAFGLLYGNTSKYLKQYSASFGALFVGLSFIILIAANSMTMLMVGAAIFGIGFGTFNPAVTIAVAGSAVKPKYAALAISVYIAGTGLGQFFSPYILKFLRGALNLTSTRADWQIAAVVLITGSIISMIFVALNSRKNVLVKEIQ</sequence>
<feature type="transmembrane region" description="Helical" evidence="7">
    <location>
        <begin position="102"/>
        <end position="128"/>
    </location>
</feature>
<keyword evidence="5 7" id="KW-1133">Transmembrane helix</keyword>
<dbReference type="RefSeq" id="WP_050739470.1">
    <property type="nucleotide sequence ID" value="NZ_LGYO01000012.1"/>
</dbReference>
<keyword evidence="4 7" id="KW-0812">Transmembrane</keyword>
<dbReference type="SUPFAM" id="SSF103473">
    <property type="entry name" value="MFS general substrate transporter"/>
    <property type="match status" value="1"/>
</dbReference>
<dbReference type="Pfam" id="PF07690">
    <property type="entry name" value="MFS_1"/>
    <property type="match status" value="1"/>
</dbReference>
<evidence type="ECO:0000256" key="5">
    <source>
        <dbReference type="ARBA" id="ARBA00022989"/>
    </source>
</evidence>
<evidence type="ECO:0000256" key="7">
    <source>
        <dbReference type="SAM" id="Phobius"/>
    </source>
</evidence>
<feature type="transmembrane region" description="Helical" evidence="7">
    <location>
        <begin position="297"/>
        <end position="321"/>
    </location>
</feature>
<dbReference type="InterPro" id="IPR036259">
    <property type="entry name" value="MFS_trans_sf"/>
</dbReference>
<evidence type="ECO:0000256" key="4">
    <source>
        <dbReference type="ARBA" id="ARBA00022692"/>
    </source>
</evidence>